<dbReference type="CDD" id="cd04048">
    <property type="entry name" value="C2A_Copine"/>
    <property type="match status" value="1"/>
</dbReference>
<dbReference type="RefSeq" id="XP_005713222.1">
    <property type="nucleotide sequence ID" value="XM_005713165.1"/>
</dbReference>
<evidence type="ECO:0000313" key="4">
    <source>
        <dbReference type="EMBL" id="CDF33419.1"/>
    </source>
</evidence>
<evidence type="ECO:0000259" key="3">
    <source>
        <dbReference type="PROSITE" id="PS50004"/>
    </source>
</evidence>
<dbReference type="OrthoDB" id="1591at2759"/>
<sequence length="690" mass="76485">MHISLQLEASQLPNMDRRGKSDPFVVVYRKVDTNAAREDWAKLGQTETVYNDLCPKWSTTFSLEYNFGTNFLLRFSIYDRDSKDDDLSKQDYIGEVRCTIAQIVLADNQTFKSQVTKPGAKIGAKTGFLTIRGEEEKGDLGDSVTLQFAARNLRRARKPFYVLSRKNANDSNYSPVIYSEVHQGYSSSSQVTTFKPITKSLAKLVNGDLDRELQVQFMDYDRWGKHYRGGCATFTLRTAKIAISSATTVRYPLVKNKTNGNLVDAGTLLLKKCEISVPYSFLDYIRSGTNINLVVAVDMSATNGDPSDPSSLHYNNRRAPNEYVIALQEVGNVLAAYDTSNAFPAFGFGATLPPVFRETAHVFALTGNIMQPVCQGVEGVVEMYYNALNNVGPYMPCHYAPVLEHVIQMVREENARTNGAMYTVLLLVTDGDFSDFPQVANLICSAADLPLSIVIVGVGNSRFVKLERLDGDDTPLCSTDGTPCARDIVQFVQFHNHRYDPKKLAKEVLDEIPDQLVSYMRSKGIKPGDITPGPSRQPRRAPSSNPNGQPAGPYIPASRQGSSRLTFQAMPPTTMHLSPPTFGQQPIHASNPMQTQAPLHLQPPMQTHQSAQTPGVYSYRMPQPGVPASPYSQIPSPYSYHTPHMYPPTSTPYAHQAGVQPEHGQYQPQSSLMNNQISYSQPQYQPPPPS</sequence>
<protein>
    <recommendedName>
        <fullName evidence="3">C2 domain-containing protein</fullName>
    </recommendedName>
</protein>
<evidence type="ECO:0000256" key="2">
    <source>
        <dbReference type="SAM" id="MobiDB-lite"/>
    </source>
</evidence>
<dbReference type="Pfam" id="PF07002">
    <property type="entry name" value="Copine"/>
    <property type="match status" value="1"/>
</dbReference>
<dbReference type="PANTHER" id="PTHR10857">
    <property type="entry name" value="COPINE"/>
    <property type="match status" value="1"/>
</dbReference>
<gene>
    <name evidence="4" type="ORF">CHC_T00002193001</name>
</gene>
<dbReference type="PANTHER" id="PTHR10857:SF106">
    <property type="entry name" value="C2 DOMAIN-CONTAINING PROTEIN"/>
    <property type="match status" value="1"/>
</dbReference>
<dbReference type="SUPFAM" id="SSF49562">
    <property type="entry name" value="C2 domain (Calcium/lipid-binding domain, CaLB)"/>
    <property type="match status" value="1"/>
</dbReference>
<dbReference type="STRING" id="2769.R7Q5Y0"/>
<dbReference type="GeneID" id="17320939"/>
<comment type="similarity">
    <text evidence="1">Belongs to the copine family.</text>
</comment>
<evidence type="ECO:0000313" key="5">
    <source>
        <dbReference type="Proteomes" id="UP000012073"/>
    </source>
</evidence>
<dbReference type="Gramene" id="CDF33419">
    <property type="protein sequence ID" value="CDF33419"/>
    <property type="gene ID" value="CHC_T00002193001"/>
</dbReference>
<dbReference type="GO" id="GO:0005544">
    <property type="term" value="F:calcium-dependent phospholipid binding"/>
    <property type="evidence" value="ECO:0007669"/>
    <property type="project" value="InterPro"/>
</dbReference>
<dbReference type="KEGG" id="ccp:CHC_T00002193001"/>
<dbReference type="GO" id="GO:0005886">
    <property type="term" value="C:plasma membrane"/>
    <property type="evidence" value="ECO:0007669"/>
    <property type="project" value="TreeGrafter"/>
</dbReference>
<dbReference type="InterPro" id="IPR036465">
    <property type="entry name" value="vWFA_dom_sf"/>
</dbReference>
<organism evidence="4 5">
    <name type="scientific">Chondrus crispus</name>
    <name type="common">Carrageen Irish moss</name>
    <name type="synonym">Polymorpha crispa</name>
    <dbReference type="NCBI Taxonomy" id="2769"/>
    <lineage>
        <taxon>Eukaryota</taxon>
        <taxon>Rhodophyta</taxon>
        <taxon>Florideophyceae</taxon>
        <taxon>Rhodymeniophycidae</taxon>
        <taxon>Gigartinales</taxon>
        <taxon>Gigartinaceae</taxon>
        <taxon>Chondrus</taxon>
    </lineage>
</organism>
<feature type="compositionally biased region" description="Polar residues" evidence="2">
    <location>
        <begin position="581"/>
        <end position="591"/>
    </location>
</feature>
<accession>R7Q5Y0</accession>
<dbReference type="InterPro" id="IPR045052">
    <property type="entry name" value="Copine"/>
</dbReference>
<dbReference type="PROSITE" id="PS50004">
    <property type="entry name" value="C2"/>
    <property type="match status" value="1"/>
</dbReference>
<dbReference type="Gene3D" id="2.60.40.150">
    <property type="entry name" value="C2 domain"/>
    <property type="match status" value="1"/>
</dbReference>
<dbReference type="SMART" id="SM00327">
    <property type="entry name" value="VWA"/>
    <property type="match status" value="1"/>
</dbReference>
<dbReference type="EMBL" id="HG001644">
    <property type="protein sequence ID" value="CDF33419.1"/>
    <property type="molecule type" value="Genomic_DNA"/>
</dbReference>
<dbReference type="InterPro" id="IPR000008">
    <property type="entry name" value="C2_dom"/>
</dbReference>
<proteinExistence type="inferred from homology"/>
<feature type="compositionally biased region" description="Polar residues" evidence="2">
    <location>
        <begin position="666"/>
        <end position="677"/>
    </location>
</feature>
<feature type="region of interest" description="Disordered" evidence="2">
    <location>
        <begin position="521"/>
        <end position="591"/>
    </location>
</feature>
<dbReference type="Pfam" id="PF00168">
    <property type="entry name" value="C2"/>
    <property type="match status" value="1"/>
</dbReference>
<dbReference type="Proteomes" id="UP000012073">
    <property type="component" value="Unassembled WGS sequence"/>
</dbReference>
<dbReference type="InterPro" id="IPR035892">
    <property type="entry name" value="C2_domain_sf"/>
</dbReference>
<dbReference type="SUPFAM" id="SSF53300">
    <property type="entry name" value="vWA-like"/>
    <property type="match status" value="1"/>
</dbReference>
<dbReference type="SMART" id="SM00239">
    <property type="entry name" value="C2"/>
    <property type="match status" value="1"/>
</dbReference>
<evidence type="ECO:0000256" key="1">
    <source>
        <dbReference type="ARBA" id="ARBA00009048"/>
    </source>
</evidence>
<reference evidence="5" key="1">
    <citation type="journal article" date="2013" name="Proc. Natl. Acad. Sci. U.S.A.">
        <title>Genome structure and metabolic features in the red seaweed Chondrus crispus shed light on evolution of the Archaeplastida.</title>
        <authorList>
            <person name="Collen J."/>
            <person name="Porcel B."/>
            <person name="Carre W."/>
            <person name="Ball S.G."/>
            <person name="Chaparro C."/>
            <person name="Tonon T."/>
            <person name="Barbeyron T."/>
            <person name="Michel G."/>
            <person name="Noel B."/>
            <person name="Valentin K."/>
            <person name="Elias M."/>
            <person name="Artiguenave F."/>
            <person name="Arun A."/>
            <person name="Aury J.M."/>
            <person name="Barbosa-Neto J.F."/>
            <person name="Bothwell J.H."/>
            <person name="Bouget F.Y."/>
            <person name="Brillet L."/>
            <person name="Cabello-Hurtado F."/>
            <person name="Capella-Gutierrez S."/>
            <person name="Charrier B."/>
            <person name="Cladiere L."/>
            <person name="Cock J.M."/>
            <person name="Coelho S.M."/>
            <person name="Colleoni C."/>
            <person name="Czjzek M."/>
            <person name="Da Silva C."/>
            <person name="Delage L."/>
            <person name="Denoeud F."/>
            <person name="Deschamps P."/>
            <person name="Dittami S.M."/>
            <person name="Gabaldon T."/>
            <person name="Gachon C.M."/>
            <person name="Groisillier A."/>
            <person name="Herve C."/>
            <person name="Jabbari K."/>
            <person name="Katinka M."/>
            <person name="Kloareg B."/>
            <person name="Kowalczyk N."/>
            <person name="Labadie K."/>
            <person name="Leblanc C."/>
            <person name="Lopez P.J."/>
            <person name="McLachlan D.H."/>
            <person name="Meslet-Cladiere L."/>
            <person name="Moustafa A."/>
            <person name="Nehr Z."/>
            <person name="Nyvall Collen P."/>
            <person name="Panaud O."/>
            <person name="Partensky F."/>
            <person name="Poulain J."/>
            <person name="Rensing S.A."/>
            <person name="Rousvoal S."/>
            <person name="Samson G."/>
            <person name="Symeonidi A."/>
            <person name="Weissenbach J."/>
            <person name="Zambounis A."/>
            <person name="Wincker P."/>
            <person name="Boyen C."/>
        </authorList>
    </citation>
    <scope>NUCLEOTIDE SEQUENCE [LARGE SCALE GENOMIC DNA]</scope>
    <source>
        <strain evidence="5">cv. Stackhouse</strain>
    </source>
</reference>
<dbReference type="PhylomeDB" id="R7Q5Y0"/>
<feature type="region of interest" description="Disordered" evidence="2">
    <location>
        <begin position="639"/>
        <end position="690"/>
    </location>
</feature>
<dbReference type="InterPro" id="IPR010734">
    <property type="entry name" value="Copine_C"/>
</dbReference>
<feature type="domain" description="C2" evidence="3">
    <location>
        <begin position="1"/>
        <end position="113"/>
    </location>
</feature>
<dbReference type="AlphaFoldDB" id="R7Q5Y0"/>
<keyword evidence="5" id="KW-1185">Reference proteome</keyword>
<dbReference type="InterPro" id="IPR002035">
    <property type="entry name" value="VWF_A"/>
</dbReference>
<dbReference type="GO" id="GO:0071277">
    <property type="term" value="P:cellular response to calcium ion"/>
    <property type="evidence" value="ECO:0007669"/>
    <property type="project" value="TreeGrafter"/>
</dbReference>
<name>R7Q5Y0_CHOCR</name>